<dbReference type="InterPro" id="IPR000515">
    <property type="entry name" value="MetI-like"/>
</dbReference>
<dbReference type="HOGENOM" id="CLU_016047_18_3_6"/>
<gene>
    <name evidence="11" type="ORF">HK44_006480</name>
</gene>
<dbReference type="InterPro" id="IPR035906">
    <property type="entry name" value="MetI-like_sf"/>
</dbReference>
<keyword evidence="3 8" id="KW-0813">Transport</keyword>
<reference evidence="11 12" key="1">
    <citation type="journal article" date="2011" name="J. Bacteriol.">
        <title>Draft genome sequence of the polycyclic aromatic hydrocarbon-degrading, genetically engineered bioluminescent bioreporter Pseudomonas fluorescens HK44.</title>
        <authorList>
            <person name="Chauhan A."/>
            <person name="Layton A.C."/>
            <person name="Williams D.E."/>
            <person name="Smartt A.E."/>
            <person name="Ripp S."/>
            <person name="Karpinets T.V."/>
            <person name="Brown S.D."/>
            <person name="Sayler G.S."/>
        </authorList>
    </citation>
    <scope>NUCLEOTIDE SEQUENCE [LARGE SCALE GENOMIC DNA]</scope>
    <source>
        <strain evidence="11 12">HK44</strain>
    </source>
</reference>
<dbReference type="PANTHER" id="PTHR42929">
    <property type="entry name" value="INNER MEMBRANE ABC TRANSPORTER PERMEASE PROTEIN YDCU-RELATED-RELATED"/>
    <property type="match status" value="1"/>
</dbReference>
<evidence type="ECO:0000256" key="2">
    <source>
        <dbReference type="ARBA" id="ARBA00007069"/>
    </source>
</evidence>
<dbReference type="PROSITE" id="PS50928">
    <property type="entry name" value="ABC_TM1"/>
    <property type="match status" value="1"/>
</dbReference>
<evidence type="ECO:0000256" key="1">
    <source>
        <dbReference type="ARBA" id="ARBA00004651"/>
    </source>
</evidence>
<protein>
    <submittedName>
        <fullName evidence="11">Spermidine/putrescine ABC transporter permease</fullName>
    </submittedName>
</protein>
<keyword evidence="4" id="KW-1003">Cell membrane</keyword>
<dbReference type="Proteomes" id="UP000022611">
    <property type="component" value="Unassembled WGS sequence"/>
</dbReference>
<organism evidence="11 12">
    <name type="scientific">Pseudomonas fluorescens HK44</name>
    <dbReference type="NCBI Taxonomy" id="1042209"/>
    <lineage>
        <taxon>Bacteria</taxon>
        <taxon>Pseudomonadati</taxon>
        <taxon>Pseudomonadota</taxon>
        <taxon>Gammaproteobacteria</taxon>
        <taxon>Pseudomonadales</taxon>
        <taxon>Pseudomonadaceae</taxon>
        <taxon>Pseudomonas</taxon>
    </lineage>
</organism>
<evidence type="ECO:0000256" key="9">
    <source>
        <dbReference type="SAM" id="MobiDB-lite"/>
    </source>
</evidence>
<evidence type="ECO:0000313" key="12">
    <source>
        <dbReference type="Proteomes" id="UP000022611"/>
    </source>
</evidence>
<evidence type="ECO:0000256" key="4">
    <source>
        <dbReference type="ARBA" id="ARBA00022475"/>
    </source>
</evidence>
<evidence type="ECO:0000256" key="6">
    <source>
        <dbReference type="ARBA" id="ARBA00022989"/>
    </source>
</evidence>
<dbReference type="GO" id="GO:0055085">
    <property type="term" value="P:transmembrane transport"/>
    <property type="evidence" value="ECO:0007669"/>
    <property type="project" value="InterPro"/>
</dbReference>
<keyword evidence="5 8" id="KW-0812">Transmembrane</keyword>
<dbReference type="RefSeq" id="WP_019690422.1">
    <property type="nucleotide sequence ID" value="NZ_AFOY02000015.1"/>
</dbReference>
<evidence type="ECO:0000256" key="3">
    <source>
        <dbReference type="ARBA" id="ARBA00022448"/>
    </source>
</evidence>
<dbReference type="SUPFAM" id="SSF161098">
    <property type="entry name" value="MetI-like"/>
    <property type="match status" value="1"/>
</dbReference>
<evidence type="ECO:0000313" key="11">
    <source>
        <dbReference type="EMBL" id="EXF93334.1"/>
    </source>
</evidence>
<evidence type="ECO:0000259" key="10">
    <source>
        <dbReference type="PROSITE" id="PS50928"/>
    </source>
</evidence>
<comment type="caution">
    <text evidence="11">The sequence shown here is derived from an EMBL/GenBank/DDBJ whole genome shotgun (WGS) entry which is preliminary data.</text>
</comment>
<feature type="domain" description="ABC transmembrane type-1" evidence="10">
    <location>
        <begin position="95"/>
        <end position="300"/>
    </location>
</feature>
<name>A0A010RWV0_PSEFL</name>
<evidence type="ECO:0000256" key="8">
    <source>
        <dbReference type="RuleBase" id="RU363032"/>
    </source>
</evidence>
<dbReference type="GO" id="GO:0005886">
    <property type="term" value="C:plasma membrane"/>
    <property type="evidence" value="ECO:0007669"/>
    <property type="project" value="UniProtKB-SubCell"/>
</dbReference>
<feature type="region of interest" description="Disordered" evidence="9">
    <location>
        <begin position="1"/>
        <end position="24"/>
    </location>
</feature>
<dbReference type="EMBL" id="AFOY02000015">
    <property type="protein sequence ID" value="EXF93334.1"/>
    <property type="molecule type" value="Genomic_DNA"/>
</dbReference>
<feature type="transmembrane region" description="Helical" evidence="8">
    <location>
        <begin position="131"/>
        <end position="149"/>
    </location>
</feature>
<evidence type="ECO:0000256" key="7">
    <source>
        <dbReference type="ARBA" id="ARBA00023136"/>
    </source>
</evidence>
<dbReference type="OrthoDB" id="9807047at2"/>
<evidence type="ECO:0000256" key="5">
    <source>
        <dbReference type="ARBA" id="ARBA00022692"/>
    </source>
</evidence>
<dbReference type="PATRIC" id="fig|1042209.11.peg.3670"/>
<feature type="transmembrane region" description="Helical" evidence="8">
    <location>
        <begin position="183"/>
        <end position="205"/>
    </location>
</feature>
<feature type="transmembrane region" description="Helical" evidence="8">
    <location>
        <begin position="94"/>
        <end position="119"/>
    </location>
</feature>
<dbReference type="Gene3D" id="1.10.3720.10">
    <property type="entry name" value="MetI-like"/>
    <property type="match status" value="1"/>
</dbReference>
<dbReference type="Pfam" id="PF00528">
    <property type="entry name" value="BPD_transp_1"/>
    <property type="match status" value="1"/>
</dbReference>
<comment type="subcellular location">
    <subcellularLocation>
        <location evidence="1 8">Cell membrane</location>
        <topology evidence="1 8">Multi-pass membrane protein</topology>
    </subcellularLocation>
</comment>
<keyword evidence="7 8" id="KW-0472">Membrane</keyword>
<dbReference type="PANTHER" id="PTHR42929:SF1">
    <property type="entry name" value="INNER MEMBRANE ABC TRANSPORTER PERMEASE PROTEIN YDCU-RELATED"/>
    <property type="match status" value="1"/>
</dbReference>
<accession>A0A010RWV0</accession>
<proteinExistence type="inferred from homology"/>
<feature type="transmembrane region" description="Helical" evidence="8">
    <location>
        <begin position="282"/>
        <end position="305"/>
    </location>
</feature>
<comment type="similarity">
    <text evidence="2">Belongs to the binding-protein-dependent transport system permease family. CysTW subfamily.</text>
</comment>
<dbReference type="CDD" id="cd06261">
    <property type="entry name" value="TM_PBP2"/>
    <property type="match status" value="1"/>
</dbReference>
<dbReference type="AlphaFoldDB" id="A0A010RWV0"/>
<feature type="transmembrane region" description="Helical" evidence="8">
    <location>
        <begin position="225"/>
        <end position="248"/>
    </location>
</feature>
<dbReference type="eggNOG" id="COG1176">
    <property type="taxonomic scope" value="Bacteria"/>
</dbReference>
<feature type="transmembrane region" description="Helical" evidence="8">
    <location>
        <begin position="34"/>
        <end position="67"/>
    </location>
</feature>
<sequence>MISDKLKTSPPVLAGNAAAETPTRQRGNKRALRIPWYGLSFSMPILIWQLIFFIFPLAFLMAISFWVVRNFRMVPTFEWVNWSYMLSRGFFWDAYVHTLAMAAGATVLVSMMAFPCAYAIAFKFRESAKQLLVLLLITPFFTSYLVRTYSWQVFLSDNGIFNAALGQLGLQPLPMLNTAFGTYVGYFTLCLPLVVLLQLFSLMYIDRSLIEAAHNLGCGRMKTVVQVVVPSARIGIVVAALFCFILTFGDFVSPLYLGGGQPPTLSTLITDTTKSGQQWPRAAVIATMMIVTLLIAAFGAVRFAYRRRA</sequence>
<keyword evidence="6 8" id="KW-1133">Transmembrane helix</keyword>